<evidence type="ECO:0000313" key="2">
    <source>
        <dbReference type="EMBL" id="KAK5841142.1"/>
    </source>
</evidence>
<organism evidence="2 3">
    <name type="scientific">Gossypium arboreum</name>
    <name type="common">Tree cotton</name>
    <name type="synonym">Gossypium nanking</name>
    <dbReference type="NCBI Taxonomy" id="29729"/>
    <lineage>
        <taxon>Eukaryota</taxon>
        <taxon>Viridiplantae</taxon>
        <taxon>Streptophyta</taxon>
        <taxon>Embryophyta</taxon>
        <taxon>Tracheophyta</taxon>
        <taxon>Spermatophyta</taxon>
        <taxon>Magnoliopsida</taxon>
        <taxon>eudicotyledons</taxon>
        <taxon>Gunneridae</taxon>
        <taxon>Pentapetalae</taxon>
        <taxon>rosids</taxon>
        <taxon>malvids</taxon>
        <taxon>Malvales</taxon>
        <taxon>Malvaceae</taxon>
        <taxon>Malvoideae</taxon>
        <taxon>Gossypium</taxon>
    </lineage>
</organism>
<name>A0ABR0QQF7_GOSAR</name>
<gene>
    <name evidence="2" type="ORF">PVK06_010051</name>
</gene>
<evidence type="ECO:0000256" key="1">
    <source>
        <dbReference type="SAM" id="MobiDB-lite"/>
    </source>
</evidence>
<feature type="region of interest" description="Disordered" evidence="1">
    <location>
        <begin position="1"/>
        <end position="20"/>
    </location>
</feature>
<reference evidence="2 3" key="1">
    <citation type="submission" date="2023-03" db="EMBL/GenBank/DDBJ databases">
        <title>WGS of Gossypium arboreum.</title>
        <authorList>
            <person name="Yu D."/>
        </authorList>
    </citation>
    <scope>NUCLEOTIDE SEQUENCE [LARGE SCALE GENOMIC DNA]</scope>
    <source>
        <tissue evidence="2">Leaf</tissue>
    </source>
</reference>
<dbReference type="Proteomes" id="UP001358586">
    <property type="component" value="Chromosome 3"/>
</dbReference>
<keyword evidence="3" id="KW-1185">Reference proteome</keyword>
<dbReference type="EMBL" id="JARKNE010000003">
    <property type="protein sequence ID" value="KAK5841142.1"/>
    <property type="molecule type" value="Genomic_DNA"/>
</dbReference>
<feature type="compositionally biased region" description="Polar residues" evidence="1">
    <location>
        <begin position="1"/>
        <end position="18"/>
    </location>
</feature>
<proteinExistence type="predicted"/>
<protein>
    <submittedName>
        <fullName evidence="2">Uncharacterized protein</fullName>
    </submittedName>
</protein>
<comment type="caution">
    <text evidence="2">The sequence shown here is derived from an EMBL/GenBank/DDBJ whole genome shotgun (WGS) entry which is preliminary data.</text>
</comment>
<evidence type="ECO:0000313" key="3">
    <source>
        <dbReference type="Proteomes" id="UP001358586"/>
    </source>
</evidence>
<sequence>MSWPSSPSAVQSGTSPDSFQPARCFFPMLMEYFKKMLTLLGLSSKLVLLRLGLSSVSPRVLPHLIGLDTSTHIWNSIVVLH</sequence>
<accession>A0ABR0QQF7</accession>